<dbReference type="EMBL" id="JEMT01010602">
    <property type="protein sequence ID" value="EXX77613.1"/>
    <property type="molecule type" value="Genomic_DNA"/>
</dbReference>
<keyword evidence="3" id="KW-1185">Reference proteome</keyword>
<name>A0A015NE95_RHIIW</name>
<dbReference type="AlphaFoldDB" id="A0A015NE95"/>
<protein>
    <submittedName>
        <fullName evidence="2">Uncharacterized protein</fullName>
    </submittedName>
</protein>
<evidence type="ECO:0000313" key="3">
    <source>
        <dbReference type="Proteomes" id="UP000022910"/>
    </source>
</evidence>
<gene>
    <name evidence="2" type="ORF">RirG_022240</name>
</gene>
<comment type="caution">
    <text evidence="2">The sequence shown here is derived from an EMBL/GenBank/DDBJ whole genome shotgun (WGS) entry which is preliminary data.</text>
</comment>
<proteinExistence type="predicted"/>
<evidence type="ECO:0000313" key="2">
    <source>
        <dbReference type="EMBL" id="EXX77613.1"/>
    </source>
</evidence>
<accession>A0A015NE95</accession>
<dbReference type="HOGENOM" id="CLU_2400853_0_0_1"/>
<evidence type="ECO:0000256" key="1">
    <source>
        <dbReference type="SAM" id="MobiDB-lite"/>
    </source>
</evidence>
<sequence>MSISRPMAPDGSGAGARSAARRRTGPGLIADPGAGAGPGPARQSRLPGGPPGDRRGRRCTAAGRPPAQPGTRLRGRGHALCQSDAQSHAHPAL</sequence>
<organism evidence="2 3">
    <name type="scientific">Rhizophagus irregularis (strain DAOM 197198w)</name>
    <name type="common">Glomus intraradices</name>
    <dbReference type="NCBI Taxonomy" id="1432141"/>
    <lineage>
        <taxon>Eukaryota</taxon>
        <taxon>Fungi</taxon>
        <taxon>Fungi incertae sedis</taxon>
        <taxon>Mucoromycota</taxon>
        <taxon>Glomeromycotina</taxon>
        <taxon>Glomeromycetes</taxon>
        <taxon>Glomerales</taxon>
        <taxon>Glomeraceae</taxon>
        <taxon>Rhizophagus</taxon>
    </lineage>
</organism>
<reference evidence="2 3" key="1">
    <citation type="submission" date="2014-02" db="EMBL/GenBank/DDBJ databases">
        <title>Single nucleus genome sequencing reveals high similarity among nuclei of an endomycorrhizal fungus.</title>
        <authorList>
            <person name="Lin K."/>
            <person name="Geurts R."/>
            <person name="Zhang Z."/>
            <person name="Limpens E."/>
            <person name="Saunders D.G."/>
            <person name="Mu D."/>
            <person name="Pang E."/>
            <person name="Cao H."/>
            <person name="Cha H."/>
            <person name="Lin T."/>
            <person name="Zhou Q."/>
            <person name="Shang Y."/>
            <person name="Li Y."/>
            <person name="Ivanov S."/>
            <person name="Sharma T."/>
            <person name="Velzen R.V."/>
            <person name="Ruijter N.D."/>
            <person name="Aanen D.K."/>
            <person name="Win J."/>
            <person name="Kamoun S."/>
            <person name="Bisseling T."/>
            <person name="Huang S."/>
        </authorList>
    </citation>
    <scope>NUCLEOTIDE SEQUENCE [LARGE SCALE GENOMIC DNA]</scope>
    <source>
        <strain evidence="3">DAOM197198w</strain>
    </source>
</reference>
<feature type="region of interest" description="Disordered" evidence="1">
    <location>
        <begin position="1"/>
        <end position="93"/>
    </location>
</feature>
<dbReference type="Proteomes" id="UP000022910">
    <property type="component" value="Unassembled WGS sequence"/>
</dbReference>